<dbReference type="AlphaFoldDB" id="A0A4Y8LHV8"/>
<organism evidence="1 2">
    <name type="scientific">Jeotgalibacillus salarius</name>
    <dbReference type="NCBI Taxonomy" id="546023"/>
    <lineage>
        <taxon>Bacteria</taxon>
        <taxon>Bacillati</taxon>
        <taxon>Bacillota</taxon>
        <taxon>Bacilli</taxon>
        <taxon>Bacillales</taxon>
        <taxon>Caryophanaceae</taxon>
        <taxon>Jeotgalibacillus</taxon>
    </lineage>
</organism>
<protein>
    <submittedName>
        <fullName evidence="1">Uncharacterized protein</fullName>
    </submittedName>
</protein>
<comment type="caution">
    <text evidence="1">The sequence shown here is derived from an EMBL/GenBank/DDBJ whole genome shotgun (WGS) entry which is preliminary data.</text>
</comment>
<reference evidence="1 2" key="1">
    <citation type="submission" date="2019-03" db="EMBL/GenBank/DDBJ databases">
        <authorList>
            <person name="Yang Y."/>
        </authorList>
    </citation>
    <scope>NUCLEOTIDE SEQUENCE [LARGE SCALE GENOMIC DNA]</scope>
    <source>
        <strain evidence="1 2">ASL-1</strain>
    </source>
</reference>
<proteinExistence type="predicted"/>
<evidence type="ECO:0000313" key="2">
    <source>
        <dbReference type="Proteomes" id="UP000297776"/>
    </source>
</evidence>
<accession>A0A4Y8LHV8</accession>
<gene>
    <name evidence="1" type="ORF">E2626_07520</name>
</gene>
<dbReference type="Proteomes" id="UP000297776">
    <property type="component" value="Unassembled WGS sequence"/>
</dbReference>
<name>A0A4Y8LHV8_9BACL</name>
<sequence length="125" mass="13983">MKKIIPGLILISVLAIISTTFFYDNSQHSAESKDSAVKQTEEANNIIDDISQSKLQVQITEKLKQEGYTPTGTYGFSIYSFENKSITIDLSEIPKAKEAAEKHIQEIVNDISQENQLGIFKTTIQ</sequence>
<dbReference type="RefSeq" id="WP_134381113.1">
    <property type="nucleotide sequence ID" value="NZ_SORX01000003.1"/>
</dbReference>
<dbReference type="EMBL" id="SORX01000003">
    <property type="protein sequence ID" value="TFE02416.1"/>
    <property type="molecule type" value="Genomic_DNA"/>
</dbReference>
<keyword evidence="2" id="KW-1185">Reference proteome</keyword>
<dbReference type="OrthoDB" id="2456305at2"/>
<evidence type="ECO:0000313" key="1">
    <source>
        <dbReference type="EMBL" id="TFE02416.1"/>
    </source>
</evidence>